<keyword evidence="1" id="KW-0472">Membrane</keyword>
<evidence type="ECO:0000313" key="2">
    <source>
        <dbReference type="EMBL" id="MBB5672851.1"/>
    </source>
</evidence>
<protein>
    <recommendedName>
        <fullName evidence="3">Transmembrane protein</fullName>
    </recommendedName>
</protein>
<keyword evidence="1" id="KW-1133">Transmembrane helix</keyword>
<accession>A0AB73H4T1</accession>
<comment type="caution">
    <text evidence="2">The sequence shown here is derived from an EMBL/GenBank/DDBJ whole genome shotgun (WGS) entry which is preliminary data.</text>
</comment>
<dbReference type="Proteomes" id="UP000528595">
    <property type="component" value="Unassembled WGS sequence"/>
</dbReference>
<proteinExistence type="predicted"/>
<evidence type="ECO:0000256" key="1">
    <source>
        <dbReference type="SAM" id="Phobius"/>
    </source>
</evidence>
<sequence>MDDVMDPTKTPRMNIEKPVLDFRVASAESIIAVLDDLHAGQPSYCGRWSADGGEIRTCNACFAFTGPWMLAARDRPQLRELLPRLYDTDSLCSAKARQKSIMILDNISHIAAGVTVVMVLGLLLAKRQGLISGDACYVYSLLYMACMSAFVVFIRLFFT</sequence>
<name>A0AB73H4T1_9XANT</name>
<evidence type="ECO:0008006" key="3">
    <source>
        <dbReference type="Google" id="ProtNLM"/>
    </source>
</evidence>
<reference evidence="2" key="1">
    <citation type="submission" date="2020-08" db="EMBL/GenBank/DDBJ databases">
        <title>Studying the diversity of plant-associated saprophytic bacteria and their role in host health and plant-pathogen interactions.</title>
        <authorList>
            <person name="Potnis N."/>
        </authorList>
    </citation>
    <scope>NUCLEOTIDE SEQUENCE</scope>
    <source>
        <strain evidence="2">F21</strain>
    </source>
</reference>
<dbReference type="RefSeq" id="WP_041854954.1">
    <property type="nucleotide sequence ID" value="NZ_JACIIQ010000042.1"/>
</dbReference>
<organism evidence="2">
    <name type="scientific">Xanthomonas arboricola</name>
    <dbReference type="NCBI Taxonomy" id="56448"/>
    <lineage>
        <taxon>Bacteria</taxon>
        <taxon>Pseudomonadati</taxon>
        <taxon>Pseudomonadota</taxon>
        <taxon>Gammaproteobacteria</taxon>
        <taxon>Lysobacterales</taxon>
        <taxon>Lysobacteraceae</taxon>
        <taxon>Xanthomonas</taxon>
    </lineage>
</organism>
<feature type="transmembrane region" description="Helical" evidence="1">
    <location>
        <begin position="137"/>
        <end position="158"/>
    </location>
</feature>
<dbReference type="AlphaFoldDB" id="A0AB73H4T1"/>
<feature type="transmembrane region" description="Helical" evidence="1">
    <location>
        <begin position="107"/>
        <end position="125"/>
    </location>
</feature>
<keyword evidence="1" id="KW-0812">Transmembrane</keyword>
<dbReference type="EMBL" id="JACIIQ010000042">
    <property type="protein sequence ID" value="MBB5672851.1"/>
    <property type="molecule type" value="Genomic_DNA"/>
</dbReference>
<gene>
    <name evidence="2" type="ORF">FHR65_004461</name>
</gene>